<proteinExistence type="predicted"/>
<keyword evidence="2" id="KW-1185">Reference proteome</keyword>
<accession>K0SR23</accession>
<comment type="caution">
    <text evidence="1">The sequence shown here is derived from an EMBL/GenBank/DDBJ whole genome shotgun (WGS) entry which is preliminary data.</text>
</comment>
<sequence>MSNGAYLPRRASVLLQGSHDCRMRPRPWSIQARSRQRALSLATSPASKLLVRSRSRPPAAFECPARFLTTSRPILEPSIASYECPFTGGFVSRVVRPSKADALEMKPSSQPAERPPASRIVSDRLGDLDHWSTTDRHVLSYTPALDARLPAYPLPHRPVPPARSPLSGIERADAMAGPLEILYLRTDLVYVPLCTLTHSPTGYAAVSLRSINPKMSSQLRRERQLDGNGVPHDGTRPGAVTPRARLVLADVGLLQSNGSKSHGPTGPSSHLVSRYLALAAATSLGPTPSGLPVFLPRASRLVSRIGRHRSRLVRRGDVVTLAFRVVNA</sequence>
<organism evidence="1 2">
    <name type="scientific">Thalassiosira oceanica</name>
    <name type="common">Marine diatom</name>
    <dbReference type="NCBI Taxonomy" id="159749"/>
    <lineage>
        <taxon>Eukaryota</taxon>
        <taxon>Sar</taxon>
        <taxon>Stramenopiles</taxon>
        <taxon>Ochrophyta</taxon>
        <taxon>Bacillariophyta</taxon>
        <taxon>Coscinodiscophyceae</taxon>
        <taxon>Thalassiosirophycidae</taxon>
        <taxon>Thalassiosirales</taxon>
        <taxon>Thalassiosiraceae</taxon>
        <taxon>Thalassiosira</taxon>
    </lineage>
</organism>
<dbReference type="EMBL" id="AGNL01018206">
    <property type="protein sequence ID" value="EJK63511.1"/>
    <property type="molecule type" value="Genomic_DNA"/>
</dbReference>
<dbReference type="AlphaFoldDB" id="K0SR23"/>
<reference evidence="1 2" key="1">
    <citation type="journal article" date="2012" name="Genome Biol.">
        <title>Genome and low-iron response of an oceanic diatom adapted to chronic iron limitation.</title>
        <authorList>
            <person name="Lommer M."/>
            <person name="Specht M."/>
            <person name="Roy A.S."/>
            <person name="Kraemer L."/>
            <person name="Andreson R."/>
            <person name="Gutowska M.A."/>
            <person name="Wolf J."/>
            <person name="Bergner S.V."/>
            <person name="Schilhabel M.B."/>
            <person name="Klostermeier U.C."/>
            <person name="Beiko R.G."/>
            <person name="Rosenstiel P."/>
            <person name="Hippler M."/>
            <person name="Laroche J."/>
        </authorList>
    </citation>
    <scope>NUCLEOTIDE SEQUENCE [LARGE SCALE GENOMIC DNA]</scope>
    <source>
        <strain evidence="1 2">CCMP1005</strain>
    </source>
</reference>
<name>K0SR23_THAOC</name>
<protein>
    <submittedName>
        <fullName evidence="1">Uncharacterized protein</fullName>
    </submittedName>
</protein>
<gene>
    <name evidence="1" type="ORF">THAOC_15826</name>
</gene>
<evidence type="ECO:0000313" key="1">
    <source>
        <dbReference type="EMBL" id="EJK63511.1"/>
    </source>
</evidence>
<evidence type="ECO:0000313" key="2">
    <source>
        <dbReference type="Proteomes" id="UP000266841"/>
    </source>
</evidence>
<dbReference type="Proteomes" id="UP000266841">
    <property type="component" value="Unassembled WGS sequence"/>
</dbReference>